<protein>
    <submittedName>
        <fullName evidence="1">Uncharacterized protein</fullName>
    </submittedName>
</protein>
<organism evidence="1 2">
    <name type="scientific">Streptomyces gulbargensis</name>
    <dbReference type="NCBI Taxonomy" id="364901"/>
    <lineage>
        <taxon>Bacteria</taxon>
        <taxon>Bacillati</taxon>
        <taxon>Actinomycetota</taxon>
        <taxon>Actinomycetes</taxon>
        <taxon>Kitasatosporales</taxon>
        <taxon>Streptomycetaceae</taxon>
        <taxon>Streptomyces</taxon>
    </lineage>
</organism>
<dbReference type="EMBL" id="BAABAJ010000021">
    <property type="protein sequence ID" value="GAA3934956.1"/>
    <property type="molecule type" value="Genomic_DNA"/>
</dbReference>
<reference evidence="2" key="1">
    <citation type="journal article" date="2019" name="Int. J. Syst. Evol. Microbiol.">
        <title>The Global Catalogue of Microorganisms (GCM) 10K type strain sequencing project: providing services to taxonomists for standard genome sequencing and annotation.</title>
        <authorList>
            <consortium name="The Broad Institute Genomics Platform"/>
            <consortium name="The Broad Institute Genome Sequencing Center for Infectious Disease"/>
            <person name="Wu L."/>
            <person name="Ma J."/>
        </authorList>
    </citation>
    <scope>NUCLEOTIDE SEQUENCE [LARGE SCALE GENOMIC DNA]</scope>
    <source>
        <strain evidence="2">JCM 16956</strain>
    </source>
</reference>
<dbReference type="Proteomes" id="UP001501000">
    <property type="component" value="Unassembled WGS sequence"/>
</dbReference>
<keyword evidence="2" id="KW-1185">Reference proteome</keyword>
<comment type="caution">
    <text evidence="1">The sequence shown here is derived from an EMBL/GenBank/DDBJ whole genome shotgun (WGS) entry which is preliminary data.</text>
</comment>
<gene>
    <name evidence="1" type="ORF">GCM10022244_49130</name>
</gene>
<evidence type="ECO:0000313" key="2">
    <source>
        <dbReference type="Proteomes" id="UP001501000"/>
    </source>
</evidence>
<evidence type="ECO:0000313" key="1">
    <source>
        <dbReference type="EMBL" id="GAA3934956.1"/>
    </source>
</evidence>
<sequence length="141" mass="14814">MITQGTRLTGVCDGCGGTSVRDVGQFFDRGLLRWSVEAGCEGCGDGWCEQGTGPKTPEDVRQALLRAHGAACLRLVPDGAPQGVRVLLALREEGGLSLADARPTAERLMAGGLVGTSVEMEVLATRLRRRGLEAVVRPDGP</sequence>
<name>A0ABP7N3N2_9ACTN</name>
<dbReference type="RefSeq" id="WP_345286441.1">
    <property type="nucleotide sequence ID" value="NZ_BAABAJ010000021.1"/>
</dbReference>
<accession>A0ABP7N3N2</accession>
<proteinExistence type="predicted"/>